<gene>
    <name evidence="10" type="ORF">SAMN04487884_110104</name>
</gene>
<dbReference type="InterPro" id="IPR000802">
    <property type="entry name" value="Arsenical_pump_ArsB"/>
</dbReference>
<dbReference type="PANTHER" id="PTHR43568:SF1">
    <property type="entry name" value="P PROTEIN"/>
    <property type="match status" value="1"/>
</dbReference>
<feature type="transmembrane region" description="Helical" evidence="8">
    <location>
        <begin position="326"/>
        <end position="349"/>
    </location>
</feature>
<dbReference type="GO" id="GO:0015105">
    <property type="term" value="F:arsenite transmembrane transporter activity"/>
    <property type="evidence" value="ECO:0007669"/>
    <property type="project" value="InterPro"/>
</dbReference>
<proteinExistence type="inferred from homology"/>
<organism evidence="10 11">
    <name type="scientific">Butyrivibrio fibrisolvens</name>
    <dbReference type="NCBI Taxonomy" id="831"/>
    <lineage>
        <taxon>Bacteria</taxon>
        <taxon>Bacillati</taxon>
        <taxon>Bacillota</taxon>
        <taxon>Clostridia</taxon>
        <taxon>Lachnospirales</taxon>
        <taxon>Lachnospiraceae</taxon>
        <taxon>Butyrivibrio</taxon>
    </lineage>
</organism>
<feature type="transmembrane region" description="Helical" evidence="8">
    <location>
        <begin position="369"/>
        <end position="399"/>
    </location>
</feature>
<feature type="transmembrane region" description="Helical" evidence="8">
    <location>
        <begin position="6"/>
        <end position="22"/>
    </location>
</feature>
<evidence type="ECO:0000256" key="8">
    <source>
        <dbReference type="SAM" id="Phobius"/>
    </source>
</evidence>
<protein>
    <submittedName>
        <fullName evidence="10">Possible tyrosine transporter P-protein</fullName>
    </submittedName>
</protein>
<evidence type="ECO:0000313" key="11">
    <source>
        <dbReference type="Proteomes" id="UP000182584"/>
    </source>
</evidence>
<dbReference type="PANTHER" id="PTHR43568">
    <property type="entry name" value="P PROTEIN"/>
    <property type="match status" value="1"/>
</dbReference>
<dbReference type="GO" id="GO:0005886">
    <property type="term" value="C:plasma membrane"/>
    <property type="evidence" value="ECO:0007669"/>
    <property type="project" value="UniProtKB-SubCell"/>
</dbReference>
<reference evidence="10 11" key="1">
    <citation type="submission" date="2016-10" db="EMBL/GenBank/DDBJ databases">
        <authorList>
            <person name="de Groot N.N."/>
        </authorList>
    </citation>
    <scope>NUCLEOTIDE SEQUENCE [LARGE SCALE GENOMIC DNA]</scope>
    <source>
        <strain evidence="10 11">AR40</strain>
    </source>
</reference>
<keyword evidence="4" id="KW-1003">Cell membrane</keyword>
<dbReference type="RefSeq" id="WP_074755885.1">
    <property type="nucleotide sequence ID" value="NZ_FOGJ01000010.1"/>
</dbReference>
<evidence type="ECO:0000256" key="5">
    <source>
        <dbReference type="ARBA" id="ARBA00022692"/>
    </source>
</evidence>
<dbReference type="Pfam" id="PF03600">
    <property type="entry name" value="CitMHS"/>
    <property type="match status" value="1"/>
</dbReference>
<keyword evidence="3" id="KW-0813">Transport</keyword>
<sequence length="436" mass="46992">MLTSKTIAIALFVLMYVLMVLLPKKRAVVALSTAAIYVILTLLGVGGDPILPITQVPSAIDWNILMMLVGTMVIVDYFIESKMPNVIAEWLLRLAPNVLWVTILMSLFSGIISAFIDNVATVLMVAPVGLAICKKLNISPVSMIICIAVSSNLQGAATLVGDTTSIMLAGAAGMNFNDFFVFHGRAGIFFAVELGALLTVPIMMILFHKDKEPVTSTEHTVVTDYVPTITMLGHVVLLIIASFIPEEMKPETTNGIICLVCGILTVVWEIAKQKSTDGMWHSLKAMDWDTMLLLTGLFCVIAGITNVGVIDDLATMISKAGSSNVFILYSIVVWGSVLISAFIDNIPYVATMLPILGSVAATLNIDANFLYFGLLIGATLGGNITPIGASANIAGVGMLRKEGYEVKFRDFFKIGIPFTLTAVITGYLFVWLVWKP</sequence>
<feature type="transmembrane region" description="Helical" evidence="8">
    <location>
        <begin position="291"/>
        <end position="314"/>
    </location>
</feature>
<feature type="transmembrane region" description="Helical" evidence="8">
    <location>
        <begin position="29"/>
        <end position="47"/>
    </location>
</feature>
<evidence type="ECO:0000256" key="6">
    <source>
        <dbReference type="ARBA" id="ARBA00022989"/>
    </source>
</evidence>
<dbReference type="Proteomes" id="UP000182584">
    <property type="component" value="Unassembled WGS sequence"/>
</dbReference>
<evidence type="ECO:0000256" key="7">
    <source>
        <dbReference type="ARBA" id="ARBA00023136"/>
    </source>
</evidence>
<feature type="domain" description="Citrate transporter-like" evidence="9">
    <location>
        <begin position="16"/>
        <end position="377"/>
    </location>
</feature>
<feature type="transmembrane region" description="Helical" evidence="8">
    <location>
        <begin position="411"/>
        <end position="434"/>
    </location>
</feature>
<keyword evidence="5 8" id="KW-0812">Transmembrane</keyword>
<dbReference type="PRINTS" id="PR00758">
    <property type="entry name" value="ARSENICPUMP"/>
</dbReference>
<keyword evidence="6 8" id="KW-1133">Transmembrane helix</keyword>
<evidence type="ECO:0000256" key="1">
    <source>
        <dbReference type="ARBA" id="ARBA00004651"/>
    </source>
</evidence>
<feature type="transmembrane region" description="Helical" evidence="8">
    <location>
        <begin position="225"/>
        <end position="245"/>
    </location>
</feature>
<accession>A0A1H9RTD7</accession>
<dbReference type="InterPro" id="IPR004680">
    <property type="entry name" value="Cit_transptr-like_dom"/>
</dbReference>
<dbReference type="InterPro" id="IPR051475">
    <property type="entry name" value="Diverse_Ion_Transporter"/>
</dbReference>
<keyword evidence="7 8" id="KW-0472">Membrane</keyword>
<feature type="transmembrane region" description="Helical" evidence="8">
    <location>
        <begin position="90"/>
        <end position="108"/>
    </location>
</feature>
<feature type="transmembrane region" description="Helical" evidence="8">
    <location>
        <begin position="252"/>
        <end position="271"/>
    </location>
</feature>
<comment type="subcellular location">
    <subcellularLocation>
        <location evidence="1">Cell membrane</location>
        <topology evidence="1">Multi-pass membrane protein</topology>
    </subcellularLocation>
</comment>
<dbReference type="OrthoDB" id="9765532at2"/>
<dbReference type="AlphaFoldDB" id="A0A1H9RTD7"/>
<evidence type="ECO:0000259" key="9">
    <source>
        <dbReference type="Pfam" id="PF03600"/>
    </source>
</evidence>
<feature type="transmembrane region" description="Helical" evidence="8">
    <location>
        <begin position="186"/>
        <end position="205"/>
    </location>
</feature>
<dbReference type="EMBL" id="FOGJ01000010">
    <property type="protein sequence ID" value="SER75976.1"/>
    <property type="molecule type" value="Genomic_DNA"/>
</dbReference>
<comment type="similarity">
    <text evidence="2">Belongs to the CitM (TC 2.A.11) transporter family.</text>
</comment>
<evidence type="ECO:0000256" key="3">
    <source>
        <dbReference type="ARBA" id="ARBA00022448"/>
    </source>
</evidence>
<evidence type="ECO:0000256" key="2">
    <source>
        <dbReference type="ARBA" id="ARBA00009843"/>
    </source>
</evidence>
<evidence type="ECO:0000256" key="4">
    <source>
        <dbReference type="ARBA" id="ARBA00022475"/>
    </source>
</evidence>
<feature type="transmembrane region" description="Helical" evidence="8">
    <location>
        <begin position="59"/>
        <end position="78"/>
    </location>
</feature>
<dbReference type="eggNOG" id="COG1055">
    <property type="taxonomic scope" value="Bacteria"/>
</dbReference>
<name>A0A1H9RTD7_BUTFI</name>
<evidence type="ECO:0000313" key="10">
    <source>
        <dbReference type="EMBL" id="SER75976.1"/>
    </source>
</evidence>